<proteinExistence type="inferred from homology"/>
<evidence type="ECO:0000256" key="3">
    <source>
        <dbReference type="ARBA" id="ARBA00012757"/>
    </source>
</evidence>
<keyword evidence="10" id="KW-1185">Reference proteome</keyword>
<organism evidence="9 10">
    <name type="scientific">Orchesella dallaii</name>
    <dbReference type="NCBI Taxonomy" id="48710"/>
    <lineage>
        <taxon>Eukaryota</taxon>
        <taxon>Metazoa</taxon>
        <taxon>Ecdysozoa</taxon>
        <taxon>Arthropoda</taxon>
        <taxon>Hexapoda</taxon>
        <taxon>Collembola</taxon>
        <taxon>Entomobryomorpha</taxon>
        <taxon>Entomobryoidea</taxon>
        <taxon>Orchesellidae</taxon>
        <taxon>Orchesellinae</taxon>
        <taxon>Orchesella</taxon>
    </lineage>
</organism>
<sequence length="626" mass="71395">MKGHKTASVAFLSFAFLFLVCEGQQGFGKPCSDDYPQSKIYCYGDFLLTIQRAKLYPDQKTFVDHPLKANPADVLADFTALGISGEALNDTARQIISQFVDDHFDRNGTEFEDWVPTDWEENPTFLENINNTHLRQWASKLHEFWKELGRKIIEDVKTNKDRHSMYYVSHPVIVPGGRFKEFYYWDSYWIQRGLLVSNMTQTVKGMIENFFEMVDLLGFIPNGGRIYYQRSQPPLLLPMVDAYYEATNDIDFIKNNIETMKTEFEFFRTKRTVSVYLKDNPTPYVMARYNVELTDPRPESFSEDYELVNSLDQDDEVGKEFLYANLKSGAESGWDFSSRWFVVPEGTSLMDGNLTHTKTREIIPVDLNSFIYWNAVLLNKFCKVVDNVTACDPDIYQKYADDWKTAIHDVLWDEEAGTWFDFDFVRGEKRKYFFPTNLAPLWVNANHGLTADIAKQAVNYLYTSGATNFPGGIPTSMLQTGQQWDFPNGWAPLNHLVVEALENTGEPTAQNLAFDLAQKWIQSNHLAYLQTEAMFEKYDVSILGSAGSGGEYEVVVGFGWSNGVVLDFLKKYGLRLLPVDNLPTTTSPTTTPPTTTTAGSFSVHFNALNSLVTLSSLVFVLMGYLM</sequence>
<evidence type="ECO:0000313" key="10">
    <source>
        <dbReference type="Proteomes" id="UP001642540"/>
    </source>
</evidence>
<reference evidence="9 10" key="1">
    <citation type="submission" date="2024-08" db="EMBL/GenBank/DDBJ databases">
        <authorList>
            <person name="Cucini C."/>
            <person name="Frati F."/>
        </authorList>
    </citation>
    <scope>NUCLEOTIDE SEQUENCE [LARGE SCALE GENOMIC DNA]</scope>
</reference>
<gene>
    <name evidence="9" type="ORF">ODALV1_LOCUS15245</name>
</gene>
<dbReference type="InterPro" id="IPR001661">
    <property type="entry name" value="Glyco_hydro_37"/>
</dbReference>
<feature type="signal peptide" evidence="8">
    <location>
        <begin position="1"/>
        <end position="23"/>
    </location>
</feature>
<comment type="caution">
    <text evidence="9">The sequence shown here is derived from an EMBL/GenBank/DDBJ whole genome shotgun (WGS) entry which is preliminary data.</text>
</comment>
<dbReference type="Proteomes" id="UP001642540">
    <property type="component" value="Unassembled WGS sequence"/>
</dbReference>
<dbReference type="Pfam" id="PF01204">
    <property type="entry name" value="Trehalase"/>
    <property type="match status" value="1"/>
</dbReference>
<dbReference type="PANTHER" id="PTHR23403">
    <property type="entry name" value="TREHALASE"/>
    <property type="match status" value="1"/>
</dbReference>
<dbReference type="InterPro" id="IPR008928">
    <property type="entry name" value="6-hairpin_glycosidase_sf"/>
</dbReference>
<keyword evidence="8" id="KW-0732">Signal</keyword>
<dbReference type="EMBL" id="CAXLJM020000046">
    <property type="protein sequence ID" value="CAL8111665.1"/>
    <property type="molecule type" value="Genomic_DNA"/>
</dbReference>
<evidence type="ECO:0000256" key="6">
    <source>
        <dbReference type="ARBA" id="ARBA00023295"/>
    </source>
</evidence>
<evidence type="ECO:0000256" key="2">
    <source>
        <dbReference type="ARBA" id="ARBA00005615"/>
    </source>
</evidence>
<dbReference type="PANTHER" id="PTHR23403:SF1">
    <property type="entry name" value="TREHALASE"/>
    <property type="match status" value="1"/>
</dbReference>
<evidence type="ECO:0000256" key="4">
    <source>
        <dbReference type="ARBA" id="ARBA00019905"/>
    </source>
</evidence>
<feature type="chain" id="PRO_5045043803" description="Trehalase" evidence="8">
    <location>
        <begin position="24"/>
        <end position="626"/>
    </location>
</feature>
<dbReference type="EC" id="3.2.1.28" evidence="3 7"/>
<keyword evidence="5 7" id="KW-0378">Hydrolase</keyword>
<accession>A0ABP1QU14</accession>
<dbReference type="InterPro" id="IPR012341">
    <property type="entry name" value="6hp_glycosidase-like_sf"/>
</dbReference>
<dbReference type="PROSITE" id="PS00928">
    <property type="entry name" value="TREHALASE_2"/>
    <property type="match status" value="1"/>
</dbReference>
<dbReference type="Gene3D" id="1.50.10.10">
    <property type="match status" value="1"/>
</dbReference>
<evidence type="ECO:0000256" key="7">
    <source>
        <dbReference type="RuleBase" id="RU361180"/>
    </source>
</evidence>
<evidence type="ECO:0000313" key="9">
    <source>
        <dbReference type="EMBL" id="CAL8111665.1"/>
    </source>
</evidence>
<evidence type="ECO:0000256" key="5">
    <source>
        <dbReference type="ARBA" id="ARBA00022801"/>
    </source>
</evidence>
<comment type="catalytic activity">
    <reaction evidence="1 7">
        <text>alpha,alpha-trehalose + H2O = alpha-D-glucose + beta-D-glucose</text>
        <dbReference type="Rhea" id="RHEA:32675"/>
        <dbReference type="ChEBI" id="CHEBI:15377"/>
        <dbReference type="ChEBI" id="CHEBI:15903"/>
        <dbReference type="ChEBI" id="CHEBI:16551"/>
        <dbReference type="ChEBI" id="CHEBI:17925"/>
        <dbReference type="EC" id="3.2.1.28"/>
    </reaction>
</comment>
<dbReference type="SUPFAM" id="SSF48208">
    <property type="entry name" value="Six-hairpin glycosidases"/>
    <property type="match status" value="1"/>
</dbReference>
<evidence type="ECO:0000256" key="8">
    <source>
        <dbReference type="SAM" id="SignalP"/>
    </source>
</evidence>
<comment type="similarity">
    <text evidence="2 7">Belongs to the glycosyl hydrolase 37 family.</text>
</comment>
<dbReference type="PROSITE" id="PS00927">
    <property type="entry name" value="TREHALASE_1"/>
    <property type="match status" value="1"/>
</dbReference>
<evidence type="ECO:0000256" key="1">
    <source>
        <dbReference type="ARBA" id="ARBA00001576"/>
    </source>
</evidence>
<name>A0ABP1QU14_9HEXA</name>
<dbReference type="PRINTS" id="PR00744">
    <property type="entry name" value="GLHYDRLASE37"/>
</dbReference>
<dbReference type="InterPro" id="IPR018232">
    <property type="entry name" value="Glyco_hydro_37_CS"/>
</dbReference>
<protein>
    <recommendedName>
        <fullName evidence="4 7">Trehalase</fullName>
        <ecNumber evidence="3 7">3.2.1.28</ecNumber>
    </recommendedName>
    <alternativeName>
        <fullName evidence="7">Alpha-trehalose glucohydrolase</fullName>
    </alternativeName>
</protein>
<keyword evidence="6 7" id="KW-0326">Glycosidase</keyword>